<dbReference type="Proteomes" id="UP000004986">
    <property type="component" value="Unassembled WGS sequence"/>
</dbReference>
<dbReference type="EMBL" id="AEAI01000179">
    <property type="protein sequence ID" value="EGH41600.1"/>
    <property type="molecule type" value="Genomic_DNA"/>
</dbReference>
<name>F3G3F0_PSESJ</name>
<dbReference type="AlphaFoldDB" id="F3G3F0"/>
<evidence type="ECO:0000313" key="2">
    <source>
        <dbReference type="Proteomes" id="UP000004986"/>
    </source>
</evidence>
<gene>
    <name evidence="1" type="ORF">PSYPI_03884</name>
</gene>
<feature type="non-terminal residue" evidence="1">
    <location>
        <position position="1"/>
    </location>
</feature>
<evidence type="ECO:0000313" key="1">
    <source>
        <dbReference type="EMBL" id="EGH41600.1"/>
    </source>
</evidence>
<proteinExistence type="predicted"/>
<protein>
    <submittedName>
        <fullName evidence="1">Uncharacterized protein</fullName>
    </submittedName>
</protein>
<accession>F3G3F0</accession>
<organism evidence="1 2">
    <name type="scientific">Pseudomonas syringae pv. pisi str. 1704B</name>
    <dbReference type="NCBI Taxonomy" id="629263"/>
    <lineage>
        <taxon>Bacteria</taxon>
        <taxon>Pseudomonadati</taxon>
        <taxon>Pseudomonadota</taxon>
        <taxon>Gammaproteobacteria</taxon>
        <taxon>Pseudomonadales</taxon>
        <taxon>Pseudomonadaceae</taxon>
        <taxon>Pseudomonas</taxon>
        <taxon>Pseudomonas syringae</taxon>
    </lineage>
</organism>
<reference evidence="1 2" key="1">
    <citation type="journal article" date="2011" name="PLoS Pathog.">
        <title>Dynamic evolution of pathogenicity revealed by sequencing and comparative genomics of 19 Pseudomonas syringae isolates.</title>
        <authorList>
            <person name="Baltrus D.A."/>
            <person name="Nishimura M.T."/>
            <person name="Romanchuk A."/>
            <person name="Chang J.H."/>
            <person name="Mukhtar M.S."/>
            <person name="Cherkis K."/>
            <person name="Roach J."/>
            <person name="Grant S.R."/>
            <person name="Jones C.D."/>
            <person name="Dangl J.L."/>
        </authorList>
    </citation>
    <scope>NUCLEOTIDE SEQUENCE [LARGE SCALE GENOMIC DNA]</scope>
    <source>
        <strain evidence="1 2">1704B</strain>
    </source>
</reference>
<sequence length="95" mass="10372">EGRRSSDSRFAKEIAGASSVELPVMLAGFARTIWMLNGLRHGLLRFHGAGQPLFRHPGSRKHPLHPDAVNPASTTLMIFKGVRPKQVHGGPVVQE</sequence>
<keyword evidence="2" id="KW-1185">Reference proteome</keyword>
<comment type="caution">
    <text evidence="1">The sequence shown here is derived from an EMBL/GenBank/DDBJ whole genome shotgun (WGS) entry which is preliminary data.</text>
</comment>
<dbReference type="HOGENOM" id="CLU_2364684_0_0_6"/>